<dbReference type="SMART" id="SM00973">
    <property type="entry name" value="Sec63"/>
    <property type="match status" value="1"/>
</dbReference>
<dbReference type="EMBL" id="JARKHS020019557">
    <property type="protein sequence ID" value="KAK8771588.1"/>
    <property type="molecule type" value="Genomic_DNA"/>
</dbReference>
<gene>
    <name evidence="2" type="ORF">V5799_025167</name>
</gene>
<dbReference type="PANTHER" id="PTHR47835:SF3">
    <property type="entry name" value="HELICASE FOR MEIOSIS 1"/>
    <property type="match status" value="1"/>
</dbReference>
<proteinExistence type="predicted"/>
<dbReference type="GO" id="GO:0043138">
    <property type="term" value="F:3'-5' DNA helicase activity"/>
    <property type="evidence" value="ECO:0007669"/>
    <property type="project" value="UniProtKB-EC"/>
</dbReference>
<sequence>MLGRAGRPQYDTCGTAVIMTKASLKAHYEAQGLSVLESSLLRSGLAEHINAELSLGAVASADGCLAWARETLLCVRLAKNPAHYGIRAWRAPLVFIQKKANKGPLSQLWALSCCSEFSDVQLRNNEKAALNALNGSRRKPGIRFSMSGRVKTTKMKVNCLLQAMLGCMAVTDPSLAQDLPRITVVALRLARALVSMLLLRGPSCGFSALLHAVTLHKCLQARLWEDSPHVARQVDHIGPALSNSLVRAGFTSLDKLASADPRELELAHNDGRPQDHRNSVTLAASLAQVLIKASQITWQLVLVAACTRKHEWKYRMCLQSSARKIFVILLVCRTDAWQGWNKACTSGGTSPFLRAKDSTLA</sequence>
<dbReference type="Proteomes" id="UP001321473">
    <property type="component" value="Unassembled WGS sequence"/>
</dbReference>
<dbReference type="PANTHER" id="PTHR47835">
    <property type="entry name" value="HFM1, ATP DEPENDENT DNA HELICASE HOMOLOG"/>
    <property type="match status" value="1"/>
</dbReference>
<protein>
    <recommendedName>
        <fullName evidence="1">SEC63 domain-containing protein</fullName>
    </recommendedName>
</protein>
<dbReference type="GO" id="GO:0016787">
    <property type="term" value="F:hydrolase activity"/>
    <property type="evidence" value="ECO:0007669"/>
    <property type="project" value="UniProtKB-KW"/>
</dbReference>
<dbReference type="InterPro" id="IPR004179">
    <property type="entry name" value="Sec63-dom"/>
</dbReference>
<dbReference type="SUPFAM" id="SSF158702">
    <property type="entry name" value="Sec63 N-terminal domain-like"/>
    <property type="match status" value="1"/>
</dbReference>
<dbReference type="Pfam" id="PF02889">
    <property type="entry name" value="Sec63"/>
    <property type="match status" value="1"/>
</dbReference>
<name>A0AAQ4EAD8_AMBAM</name>
<evidence type="ECO:0000313" key="3">
    <source>
        <dbReference type="Proteomes" id="UP001321473"/>
    </source>
</evidence>
<organism evidence="2 3">
    <name type="scientific">Amblyomma americanum</name>
    <name type="common">Lone star tick</name>
    <dbReference type="NCBI Taxonomy" id="6943"/>
    <lineage>
        <taxon>Eukaryota</taxon>
        <taxon>Metazoa</taxon>
        <taxon>Ecdysozoa</taxon>
        <taxon>Arthropoda</taxon>
        <taxon>Chelicerata</taxon>
        <taxon>Arachnida</taxon>
        <taxon>Acari</taxon>
        <taxon>Parasitiformes</taxon>
        <taxon>Ixodida</taxon>
        <taxon>Ixodoidea</taxon>
        <taxon>Ixodidae</taxon>
        <taxon>Amblyomminae</taxon>
        <taxon>Amblyomma</taxon>
    </lineage>
</organism>
<evidence type="ECO:0000313" key="2">
    <source>
        <dbReference type="EMBL" id="KAK8771588.1"/>
    </source>
</evidence>
<reference evidence="2 3" key="1">
    <citation type="journal article" date="2023" name="Arcadia Sci">
        <title>De novo assembly of a long-read Amblyomma americanum tick genome.</title>
        <authorList>
            <person name="Chou S."/>
            <person name="Poskanzer K.E."/>
            <person name="Rollins M."/>
            <person name="Thuy-Boun P.S."/>
        </authorList>
    </citation>
    <scope>NUCLEOTIDE SEQUENCE [LARGE SCALE GENOMIC DNA]</scope>
    <source>
        <strain evidence="2">F_SG_1</strain>
        <tissue evidence="2">Salivary glands</tissue>
    </source>
</reference>
<dbReference type="GO" id="GO:0051321">
    <property type="term" value="P:meiotic cell cycle"/>
    <property type="evidence" value="ECO:0007669"/>
    <property type="project" value="UniProtKB-KW"/>
</dbReference>
<keyword evidence="3" id="KW-1185">Reference proteome</keyword>
<comment type="caution">
    <text evidence="2">The sequence shown here is derived from an EMBL/GenBank/DDBJ whole genome shotgun (WGS) entry which is preliminary data.</text>
</comment>
<dbReference type="InterPro" id="IPR052247">
    <property type="entry name" value="Meiotic_Crossover_Helicase"/>
</dbReference>
<accession>A0AAQ4EAD8</accession>
<dbReference type="InterPro" id="IPR027417">
    <property type="entry name" value="P-loop_NTPase"/>
</dbReference>
<feature type="domain" description="SEC63" evidence="1">
    <location>
        <begin position="74"/>
        <end position="332"/>
    </location>
</feature>
<dbReference type="Gene3D" id="1.10.3380.10">
    <property type="entry name" value="Sec63 N-terminal domain-like domain"/>
    <property type="match status" value="1"/>
</dbReference>
<evidence type="ECO:0000259" key="1">
    <source>
        <dbReference type="SMART" id="SM00973"/>
    </source>
</evidence>
<feature type="non-terminal residue" evidence="2">
    <location>
        <position position="361"/>
    </location>
</feature>
<dbReference type="Gene3D" id="3.40.50.300">
    <property type="entry name" value="P-loop containing nucleotide triphosphate hydrolases"/>
    <property type="match status" value="1"/>
</dbReference>
<dbReference type="AlphaFoldDB" id="A0AAQ4EAD8"/>